<dbReference type="SUPFAM" id="SSF49785">
    <property type="entry name" value="Galactose-binding domain-like"/>
    <property type="match status" value="1"/>
</dbReference>
<dbReference type="PANTHER" id="PTHR43056">
    <property type="entry name" value="PEPTIDASE S9 PROLYL OLIGOPEPTIDASE"/>
    <property type="match status" value="1"/>
</dbReference>
<sequence>MKEFQTKVIYKDLDPPTPGFGYTGFNPRTETLPKGYSKDGGATLTCDILVQHDVGYQVRDGVTLYADIFRPTSEEKVPAIVCWSPFGKKFNGGAALKLMAPYNLGLPDGILSGLEKFEAPDPQYWVAKGYAIVNVDNRGSFDSEGVCAVLGSQEGEDGHDVIECIAKEPWCNGSVGMAGNSHLAQSQWFVAAQRPPSLKAIAPWEGCADLYRETFVRGGIYSGDLFDDLISKHVIHGRSIENMRAMHQKYPVANDWWDDKRAEVDKINIPTYITGTWSNTMHGMGSILGWLKVDTPNKWLRFHPYQEWYDLWGRPEFRDELCTFFDWYLKGIENGWESTPRVRLAVLRFGQEPSIDGIIEEDFPVPRTEYKKAFLGADNKLLFEQPATAFTSSYDATSKEDFVKFTYTFDKTTRLVGIPKAVLHLSCNDHDEMDVFVIIRKLSTSGEPMLCLNVPWEGLPIKSFDEIPEDDRTEVILYKGSTGVLRASQRHIDPSKTMHPNWPFHPHDREEKIPAGEVIRLEIGMWATGIEFEAGQSIQFEISGRSRGIAKFGKDEHINNKGRHVLHSGGKFDSHVILPFV</sequence>
<dbReference type="OrthoDB" id="2578740at2759"/>
<protein>
    <recommendedName>
        <fullName evidence="2">Xaa-Pro dipeptidyl-peptidase C-terminal domain-containing protein</fullName>
    </recommendedName>
</protein>
<name>A0A9P3CHN9_9PEZI</name>
<dbReference type="PANTHER" id="PTHR43056:SF10">
    <property type="entry name" value="COCE_NOND FAMILY, PUTATIVE (AFU_ORTHOLOGUE AFUA_7G00600)-RELATED"/>
    <property type="match status" value="1"/>
</dbReference>
<dbReference type="NCBIfam" id="TIGR00976">
    <property type="entry name" value="CocE_NonD"/>
    <property type="match status" value="1"/>
</dbReference>
<dbReference type="InterPro" id="IPR013736">
    <property type="entry name" value="Xaa-Pro_dipept_C"/>
</dbReference>
<dbReference type="RefSeq" id="XP_044659076.1">
    <property type="nucleotide sequence ID" value="XM_044803141.1"/>
</dbReference>
<dbReference type="InterPro" id="IPR029058">
    <property type="entry name" value="AB_hydrolase_fold"/>
</dbReference>
<dbReference type="EMBL" id="BOLY01000004">
    <property type="protein sequence ID" value="GIZ44589.1"/>
    <property type="molecule type" value="Genomic_DNA"/>
</dbReference>
<dbReference type="GO" id="GO:0008239">
    <property type="term" value="F:dipeptidyl-peptidase activity"/>
    <property type="evidence" value="ECO:0007669"/>
    <property type="project" value="InterPro"/>
</dbReference>
<dbReference type="Gene3D" id="1.10.3020.20">
    <property type="match status" value="1"/>
</dbReference>
<accession>A0A9P3CHN9</accession>
<comment type="caution">
    <text evidence="3">The sequence shown here is derived from an EMBL/GenBank/DDBJ whole genome shotgun (WGS) entry which is preliminary data.</text>
</comment>
<dbReference type="SUPFAM" id="SSF53474">
    <property type="entry name" value="alpha/beta-Hydrolases"/>
    <property type="match status" value="1"/>
</dbReference>
<organism evidence="3 4">
    <name type="scientific">Cercospora kikuchii</name>
    <dbReference type="NCBI Taxonomy" id="84275"/>
    <lineage>
        <taxon>Eukaryota</taxon>
        <taxon>Fungi</taxon>
        <taxon>Dikarya</taxon>
        <taxon>Ascomycota</taxon>
        <taxon>Pezizomycotina</taxon>
        <taxon>Dothideomycetes</taxon>
        <taxon>Dothideomycetidae</taxon>
        <taxon>Mycosphaerellales</taxon>
        <taxon>Mycosphaerellaceae</taxon>
        <taxon>Cercospora</taxon>
    </lineage>
</organism>
<gene>
    <name evidence="3" type="ORF">CKM354_000778300</name>
</gene>
<keyword evidence="1" id="KW-0378">Hydrolase</keyword>
<dbReference type="Gene3D" id="3.40.50.1820">
    <property type="entry name" value="alpha/beta hydrolase"/>
    <property type="match status" value="1"/>
</dbReference>
<dbReference type="SMART" id="SM00939">
    <property type="entry name" value="PepX_C"/>
    <property type="match status" value="1"/>
</dbReference>
<dbReference type="Gene3D" id="2.60.120.260">
    <property type="entry name" value="Galactose-binding domain-like"/>
    <property type="match status" value="1"/>
</dbReference>
<dbReference type="Pfam" id="PF02129">
    <property type="entry name" value="Peptidase_S15"/>
    <property type="match status" value="1"/>
</dbReference>
<dbReference type="InterPro" id="IPR050585">
    <property type="entry name" value="Xaa-Pro_dipeptidyl-ppase/CocE"/>
</dbReference>
<evidence type="ECO:0000313" key="4">
    <source>
        <dbReference type="Proteomes" id="UP000825890"/>
    </source>
</evidence>
<dbReference type="Proteomes" id="UP000825890">
    <property type="component" value="Unassembled WGS sequence"/>
</dbReference>
<dbReference type="GeneID" id="68293358"/>
<dbReference type="InterPro" id="IPR000383">
    <property type="entry name" value="Xaa-Pro-like_dom"/>
</dbReference>
<keyword evidence="4" id="KW-1185">Reference proteome</keyword>
<dbReference type="Pfam" id="PF08530">
    <property type="entry name" value="PepX_C"/>
    <property type="match status" value="1"/>
</dbReference>
<evidence type="ECO:0000259" key="2">
    <source>
        <dbReference type="SMART" id="SM00939"/>
    </source>
</evidence>
<dbReference type="InterPro" id="IPR005674">
    <property type="entry name" value="CocE/Ser_esterase"/>
</dbReference>
<dbReference type="InterPro" id="IPR008979">
    <property type="entry name" value="Galactose-bd-like_sf"/>
</dbReference>
<reference evidence="3 4" key="1">
    <citation type="submission" date="2021-01" db="EMBL/GenBank/DDBJ databases">
        <title>Cercospora kikuchii MAFF 305040 whole genome shotgun sequence.</title>
        <authorList>
            <person name="Kashiwa T."/>
            <person name="Suzuki T."/>
        </authorList>
    </citation>
    <scope>NUCLEOTIDE SEQUENCE [LARGE SCALE GENOMIC DNA]</scope>
    <source>
        <strain evidence="3 4">MAFF 305040</strain>
    </source>
</reference>
<evidence type="ECO:0000313" key="3">
    <source>
        <dbReference type="EMBL" id="GIZ44589.1"/>
    </source>
</evidence>
<feature type="domain" description="Xaa-Pro dipeptidyl-peptidase C-terminal" evidence="2">
    <location>
        <begin position="322"/>
        <end position="577"/>
    </location>
</feature>
<evidence type="ECO:0000256" key="1">
    <source>
        <dbReference type="ARBA" id="ARBA00022801"/>
    </source>
</evidence>
<proteinExistence type="predicted"/>
<dbReference type="AlphaFoldDB" id="A0A9P3CHN9"/>